<dbReference type="GO" id="GO:0042802">
    <property type="term" value="F:identical protein binding"/>
    <property type="evidence" value="ECO:0007669"/>
    <property type="project" value="TreeGrafter"/>
</dbReference>
<feature type="transmembrane region" description="Helical" evidence="1">
    <location>
        <begin position="60"/>
        <end position="77"/>
    </location>
</feature>
<dbReference type="SUPFAM" id="SSF55874">
    <property type="entry name" value="ATPase domain of HSP90 chaperone/DNA topoisomerase II/histidine kinase"/>
    <property type="match status" value="1"/>
</dbReference>
<feature type="transmembrane region" description="Helical" evidence="1">
    <location>
        <begin position="156"/>
        <end position="177"/>
    </location>
</feature>
<name>A0A3E3EEN8_9FIRM</name>
<gene>
    <name evidence="3" type="ORF">DXB93_06550</name>
</gene>
<feature type="transmembrane region" description="Helical" evidence="1">
    <location>
        <begin position="39"/>
        <end position="54"/>
    </location>
</feature>
<reference evidence="3 4" key="1">
    <citation type="submission" date="2018-08" db="EMBL/GenBank/DDBJ databases">
        <title>A genome reference for cultivated species of the human gut microbiota.</title>
        <authorList>
            <person name="Zou Y."/>
            <person name="Xue W."/>
            <person name="Luo G."/>
        </authorList>
    </citation>
    <scope>NUCLEOTIDE SEQUENCE [LARGE SCALE GENOMIC DNA]</scope>
    <source>
        <strain evidence="3 4">OM06-4</strain>
    </source>
</reference>
<keyword evidence="1" id="KW-0812">Transmembrane</keyword>
<evidence type="ECO:0000313" key="4">
    <source>
        <dbReference type="Proteomes" id="UP000261032"/>
    </source>
</evidence>
<dbReference type="PANTHER" id="PTHR40448:SF1">
    <property type="entry name" value="TWO-COMPONENT SENSOR HISTIDINE KINASE"/>
    <property type="match status" value="1"/>
</dbReference>
<dbReference type="Gene3D" id="3.30.565.10">
    <property type="entry name" value="Histidine kinase-like ATPase, C-terminal domain"/>
    <property type="match status" value="1"/>
</dbReference>
<feature type="domain" description="Sensor histidine kinase NatK-like C-terminal" evidence="2">
    <location>
        <begin position="325"/>
        <end position="428"/>
    </location>
</feature>
<comment type="caution">
    <text evidence="3">The sequence shown here is derived from an EMBL/GenBank/DDBJ whole genome shotgun (WGS) entry which is preliminary data.</text>
</comment>
<dbReference type="InterPro" id="IPR036890">
    <property type="entry name" value="HATPase_C_sf"/>
</dbReference>
<proteinExistence type="predicted"/>
<dbReference type="PANTHER" id="PTHR40448">
    <property type="entry name" value="TWO-COMPONENT SENSOR HISTIDINE KINASE"/>
    <property type="match status" value="1"/>
</dbReference>
<keyword evidence="1" id="KW-0472">Membrane</keyword>
<evidence type="ECO:0000256" key="1">
    <source>
        <dbReference type="SAM" id="Phobius"/>
    </source>
</evidence>
<accession>A0A3E3EEN8</accession>
<evidence type="ECO:0000313" key="3">
    <source>
        <dbReference type="EMBL" id="RGD86276.1"/>
    </source>
</evidence>
<sequence>MTSWIILLIKQYIDIAKYLLIGDAIFDLNNDKKKRTKENIILSSIILVIYIIFYSKIEDIWIDLNALICLIYLIIIYRDKLFKTFKVVIITILITTVLEQFMNLFFKYNLYEPPNMQFVISNILRLLIVICGVKPIKMAKLIYIKKYNLSEMPWYIFMNVIFCFSATLFPQFIVVMYHDIVSSRVSMSIIIVAHLNIVISFISIILFIKNKKEKEQYYLDSIMKDKTLKLQEDYYKKIIDNYSNIRKFKHDIKGHLAVANELINSKNYDEANVYIGNMSEAITGKDIYNTNNIYISSILNSFDQTFKDSHIQFDLSYYVIGNIQMDSMDVCSLFYNLVLNSIEANYKLSNNRFIKLYVANIKRNLLIKIINPVDKYFDINIIKENKTTKEDKENHGLGLITINNIILKYNGSIDYSVTNQSLVIDITLLNVLKI</sequence>
<feature type="transmembrane region" description="Helical" evidence="1">
    <location>
        <begin position="118"/>
        <end position="136"/>
    </location>
</feature>
<feature type="transmembrane region" description="Helical" evidence="1">
    <location>
        <begin position="189"/>
        <end position="208"/>
    </location>
</feature>
<dbReference type="InterPro" id="IPR032834">
    <property type="entry name" value="NatK-like_C"/>
</dbReference>
<evidence type="ECO:0000259" key="2">
    <source>
        <dbReference type="Pfam" id="PF14501"/>
    </source>
</evidence>
<organism evidence="3 4">
    <name type="scientific">Thomasclavelia ramosa</name>
    <dbReference type="NCBI Taxonomy" id="1547"/>
    <lineage>
        <taxon>Bacteria</taxon>
        <taxon>Bacillati</taxon>
        <taxon>Bacillota</taxon>
        <taxon>Erysipelotrichia</taxon>
        <taxon>Erysipelotrichales</taxon>
        <taxon>Coprobacillaceae</taxon>
        <taxon>Thomasclavelia</taxon>
    </lineage>
</organism>
<dbReference type="EMBL" id="QUSL01000007">
    <property type="protein sequence ID" value="RGD86276.1"/>
    <property type="molecule type" value="Genomic_DNA"/>
</dbReference>
<dbReference type="Proteomes" id="UP000261032">
    <property type="component" value="Unassembled WGS sequence"/>
</dbReference>
<dbReference type="RefSeq" id="WP_117581048.1">
    <property type="nucleotide sequence ID" value="NZ_QUSL01000007.1"/>
</dbReference>
<keyword evidence="1" id="KW-1133">Transmembrane helix</keyword>
<feature type="transmembrane region" description="Helical" evidence="1">
    <location>
        <begin position="84"/>
        <end position="106"/>
    </location>
</feature>
<protein>
    <submittedName>
        <fullName evidence="3">GHKL domain-containing protein</fullName>
    </submittedName>
</protein>
<dbReference type="Pfam" id="PF14501">
    <property type="entry name" value="HATPase_c_5"/>
    <property type="match status" value="1"/>
</dbReference>
<dbReference type="AlphaFoldDB" id="A0A3E3EEN8"/>